<dbReference type="eggNOG" id="COG2814">
    <property type="taxonomic scope" value="Bacteria"/>
</dbReference>
<evidence type="ECO:0000256" key="2">
    <source>
        <dbReference type="ARBA" id="ARBA00005241"/>
    </source>
</evidence>
<dbReference type="Gene3D" id="1.20.1250.20">
    <property type="entry name" value="MFS general substrate transporter like domains"/>
    <property type="match status" value="2"/>
</dbReference>
<protein>
    <submittedName>
        <fullName evidence="8">Major facilitator superfamily MFS_1</fullName>
    </submittedName>
</protein>
<feature type="transmembrane region" description="Helical" evidence="6">
    <location>
        <begin position="97"/>
        <end position="116"/>
    </location>
</feature>
<name>E6TQM7_EVAC2</name>
<dbReference type="SUPFAM" id="SSF103473">
    <property type="entry name" value="MFS general substrate transporter"/>
    <property type="match status" value="1"/>
</dbReference>
<reference evidence="8" key="1">
    <citation type="submission" date="2010-12" db="EMBL/GenBank/DDBJ databases">
        <title>Complete sequence of Bacillus cellulosilyticus DSM 2522.</title>
        <authorList>
            <consortium name="US DOE Joint Genome Institute"/>
            <person name="Lucas S."/>
            <person name="Copeland A."/>
            <person name="Lapidus A."/>
            <person name="Cheng J.-F."/>
            <person name="Bruce D."/>
            <person name="Goodwin L."/>
            <person name="Pitluck S."/>
            <person name="Chertkov O."/>
            <person name="Detter J.C."/>
            <person name="Han C."/>
            <person name="Tapia R."/>
            <person name="Land M."/>
            <person name="Hauser L."/>
            <person name="Jeffries C."/>
            <person name="Kyrpides N."/>
            <person name="Ivanova N."/>
            <person name="Mikhailova N."/>
            <person name="Brumm P."/>
            <person name="Mead D."/>
            <person name="Woyke T."/>
        </authorList>
    </citation>
    <scope>NUCLEOTIDE SEQUENCE [LARGE SCALE GENOMIC DNA]</scope>
    <source>
        <strain evidence="8">DSM 2522</strain>
    </source>
</reference>
<evidence type="ECO:0000256" key="3">
    <source>
        <dbReference type="ARBA" id="ARBA00022692"/>
    </source>
</evidence>
<dbReference type="AlphaFoldDB" id="E6TQM7"/>
<dbReference type="Proteomes" id="UP000001401">
    <property type="component" value="Chromosome"/>
</dbReference>
<evidence type="ECO:0000259" key="7">
    <source>
        <dbReference type="Pfam" id="PF12832"/>
    </source>
</evidence>
<dbReference type="InterPro" id="IPR051717">
    <property type="entry name" value="MFS_MFSD6"/>
</dbReference>
<feature type="transmembrane region" description="Helical" evidence="6">
    <location>
        <begin position="298"/>
        <end position="316"/>
    </location>
</feature>
<comment type="subcellular location">
    <subcellularLocation>
        <location evidence="1">Membrane</location>
        <topology evidence="1">Multi-pass membrane protein</topology>
    </subcellularLocation>
</comment>
<evidence type="ECO:0000313" key="8">
    <source>
        <dbReference type="EMBL" id="ADU30538.1"/>
    </source>
</evidence>
<dbReference type="OrthoDB" id="1650886at2"/>
<dbReference type="HOGENOM" id="CLU_013133_6_1_9"/>
<dbReference type="Pfam" id="PF12832">
    <property type="entry name" value="MFS_1_like"/>
    <property type="match status" value="1"/>
</dbReference>
<keyword evidence="4 6" id="KW-1133">Transmembrane helix</keyword>
<feature type="transmembrane region" description="Helical" evidence="6">
    <location>
        <begin position="137"/>
        <end position="156"/>
    </location>
</feature>
<keyword evidence="3 6" id="KW-0812">Transmembrane</keyword>
<evidence type="ECO:0000256" key="5">
    <source>
        <dbReference type="ARBA" id="ARBA00023136"/>
    </source>
</evidence>
<dbReference type="KEGG" id="bco:Bcell_2278"/>
<dbReference type="EMBL" id="CP002394">
    <property type="protein sequence ID" value="ADU30538.1"/>
    <property type="molecule type" value="Genomic_DNA"/>
</dbReference>
<evidence type="ECO:0000256" key="4">
    <source>
        <dbReference type="ARBA" id="ARBA00022989"/>
    </source>
</evidence>
<feature type="transmembrane region" description="Helical" evidence="6">
    <location>
        <begin position="73"/>
        <end position="91"/>
    </location>
</feature>
<feature type="transmembrane region" description="Helical" evidence="6">
    <location>
        <begin position="238"/>
        <end position="257"/>
    </location>
</feature>
<evidence type="ECO:0000256" key="1">
    <source>
        <dbReference type="ARBA" id="ARBA00004141"/>
    </source>
</evidence>
<sequence length="399" mass="44506">MIDQTKQLYFLKAVVVFQFASGAILMPYLPLYLSAQGFKGVEIGLIIGVGPFVGIFAQPMWGFISDKFQSIKYLLYFLYFMVFIASIGLFFTGSFILVFLSTIFMFFFFSACTPLIDSYIFSTIKQNGKGNYGSIRLWGSLGFAFTALIAGPIIVYVGIEKLYILFWLTLLCIYPFLFLLKDRKEKANTVKLSSLSGLLKQRRLLMFLGVILLIGIPNKMNDAMLGMHLQNLGAIETIVGLAWMLGALSEIPVFYYLSKHIDRFNPIKILGWVSFFYSLRWLSYSLVESPVITSFLQLSHSITFGAFWIIAVQTIVKMVPDHLRSTGQALVGVAFGGLAAIIGSFGGGAIFDAVGGNVMYTIMACISMVAAIVIYFSKNWLTEEKEAIKSEQLVNVKKV</sequence>
<dbReference type="InterPro" id="IPR024989">
    <property type="entry name" value="MFS_assoc_dom"/>
</dbReference>
<feature type="transmembrane region" description="Helical" evidence="6">
    <location>
        <begin position="9"/>
        <end position="29"/>
    </location>
</feature>
<feature type="transmembrane region" description="Helical" evidence="6">
    <location>
        <begin position="201"/>
        <end position="218"/>
    </location>
</feature>
<feature type="transmembrane region" description="Helical" evidence="6">
    <location>
        <begin position="41"/>
        <end position="61"/>
    </location>
</feature>
<dbReference type="STRING" id="649639.Bcell_2278"/>
<keyword evidence="5 6" id="KW-0472">Membrane</keyword>
<dbReference type="RefSeq" id="WP_013488873.1">
    <property type="nucleotide sequence ID" value="NC_014829.1"/>
</dbReference>
<comment type="similarity">
    <text evidence="2">Belongs to the major facilitator superfamily. MFSD6 family.</text>
</comment>
<dbReference type="PANTHER" id="PTHR16172:SF41">
    <property type="entry name" value="MAJOR FACILITATOR SUPERFAMILY DOMAIN-CONTAINING PROTEIN 6-LIKE"/>
    <property type="match status" value="1"/>
</dbReference>
<dbReference type="GO" id="GO:0016020">
    <property type="term" value="C:membrane"/>
    <property type="evidence" value="ECO:0007669"/>
    <property type="project" value="UniProtKB-SubCell"/>
</dbReference>
<feature type="transmembrane region" description="Helical" evidence="6">
    <location>
        <begin position="269"/>
        <end position="286"/>
    </location>
</feature>
<feature type="transmembrane region" description="Helical" evidence="6">
    <location>
        <begin position="357"/>
        <end position="376"/>
    </location>
</feature>
<evidence type="ECO:0000313" key="9">
    <source>
        <dbReference type="Proteomes" id="UP000001401"/>
    </source>
</evidence>
<dbReference type="InterPro" id="IPR026032">
    <property type="entry name" value="HcaT-like"/>
</dbReference>
<feature type="domain" description="Major facilitator superfamily associated" evidence="7">
    <location>
        <begin position="10"/>
        <end position="360"/>
    </location>
</feature>
<feature type="transmembrane region" description="Helical" evidence="6">
    <location>
        <begin position="162"/>
        <end position="180"/>
    </location>
</feature>
<accession>E6TQM7</accession>
<dbReference type="InterPro" id="IPR036259">
    <property type="entry name" value="MFS_trans_sf"/>
</dbReference>
<dbReference type="PANTHER" id="PTHR16172">
    <property type="entry name" value="MAJOR FACILITATOR SUPERFAMILY DOMAIN-CONTAINING PROTEIN 6-LIKE"/>
    <property type="match status" value="1"/>
</dbReference>
<organism evidence="8 9">
    <name type="scientific">Evansella cellulosilytica (strain ATCC 21833 / DSM 2522 / FERM P-1141 / JCM 9156 / N-4)</name>
    <name type="common">Bacillus cellulosilyticus</name>
    <dbReference type="NCBI Taxonomy" id="649639"/>
    <lineage>
        <taxon>Bacteria</taxon>
        <taxon>Bacillati</taxon>
        <taxon>Bacillota</taxon>
        <taxon>Bacilli</taxon>
        <taxon>Bacillales</taxon>
        <taxon>Bacillaceae</taxon>
        <taxon>Evansella</taxon>
    </lineage>
</organism>
<gene>
    <name evidence="8" type="ordered locus">Bcell_2278</name>
</gene>
<dbReference type="PIRSF" id="PIRSF004925">
    <property type="entry name" value="HcaT"/>
    <property type="match status" value="1"/>
</dbReference>
<proteinExistence type="inferred from homology"/>
<feature type="transmembrane region" description="Helical" evidence="6">
    <location>
        <begin position="328"/>
        <end position="351"/>
    </location>
</feature>
<keyword evidence="9" id="KW-1185">Reference proteome</keyword>
<evidence type="ECO:0000256" key="6">
    <source>
        <dbReference type="SAM" id="Phobius"/>
    </source>
</evidence>